<organism evidence="1 2">
    <name type="scientific">Ameca splendens</name>
    <dbReference type="NCBI Taxonomy" id="208324"/>
    <lineage>
        <taxon>Eukaryota</taxon>
        <taxon>Metazoa</taxon>
        <taxon>Chordata</taxon>
        <taxon>Craniata</taxon>
        <taxon>Vertebrata</taxon>
        <taxon>Euteleostomi</taxon>
        <taxon>Actinopterygii</taxon>
        <taxon>Neopterygii</taxon>
        <taxon>Teleostei</taxon>
        <taxon>Neoteleostei</taxon>
        <taxon>Acanthomorphata</taxon>
        <taxon>Ovalentaria</taxon>
        <taxon>Atherinomorphae</taxon>
        <taxon>Cyprinodontiformes</taxon>
        <taxon>Goodeidae</taxon>
        <taxon>Ameca</taxon>
    </lineage>
</organism>
<reference evidence="1 2" key="1">
    <citation type="submission" date="2021-06" db="EMBL/GenBank/DDBJ databases">
        <authorList>
            <person name="Palmer J.M."/>
        </authorList>
    </citation>
    <scope>NUCLEOTIDE SEQUENCE [LARGE SCALE GENOMIC DNA]</scope>
    <source>
        <strain evidence="1 2">AS_MEX2019</strain>
        <tissue evidence="1">Muscle</tissue>
    </source>
</reference>
<gene>
    <name evidence="1" type="ORF">AMECASPLE_033254</name>
</gene>
<accession>A0ABV0ZSA6</accession>
<protein>
    <submittedName>
        <fullName evidence="1">Uncharacterized protein</fullName>
    </submittedName>
</protein>
<keyword evidence="2" id="KW-1185">Reference proteome</keyword>
<comment type="caution">
    <text evidence="1">The sequence shown here is derived from an EMBL/GenBank/DDBJ whole genome shotgun (WGS) entry which is preliminary data.</text>
</comment>
<sequence length="69" mass="7498">MFPHQWGNSYFPPLQGRVPSATSEGFAAGLHLIKTSVLSVCGNDGHSKAIFVIKLQKWPNGLKCSTLDL</sequence>
<name>A0ABV0ZSA6_9TELE</name>
<dbReference type="EMBL" id="JAHRIP010070307">
    <property type="protein sequence ID" value="MEQ2308921.1"/>
    <property type="molecule type" value="Genomic_DNA"/>
</dbReference>
<evidence type="ECO:0000313" key="1">
    <source>
        <dbReference type="EMBL" id="MEQ2308921.1"/>
    </source>
</evidence>
<evidence type="ECO:0000313" key="2">
    <source>
        <dbReference type="Proteomes" id="UP001469553"/>
    </source>
</evidence>
<proteinExistence type="predicted"/>
<dbReference type="Proteomes" id="UP001469553">
    <property type="component" value="Unassembled WGS sequence"/>
</dbReference>